<accession>A0AA95NER0</accession>
<dbReference type="InterPro" id="IPR014991">
    <property type="entry name" value="DUF1840"/>
</dbReference>
<gene>
    <name evidence="2" type="ORF">PFX98_04305</name>
</gene>
<evidence type="ECO:0000256" key="1">
    <source>
        <dbReference type="SAM" id="Coils"/>
    </source>
</evidence>
<proteinExistence type="predicted"/>
<evidence type="ECO:0000313" key="2">
    <source>
        <dbReference type="EMBL" id="WIT12834.1"/>
    </source>
</evidence>
<feature type="coiled-coil region" evidence="1">
    <location>
        <begin position="46"/>
        <end position="73"/>
    </location>
</feature>
<organism evidence="2 3">
    <name type="scientific">Paucibacter sediminis</name>
    <dbReference type="NCBI Taxonomy" id="3019553"/>
    <lineage>
        <taxon>Bacteria</taxon>
        <taxon>Pseudomonadati</taxon>
        <taxon>Pseudomonadota</taxon>
        <taxon>Betaproteobacteria</taxon>
        <taxon>Burkholderiales</taxon>
        <taxon>Sphaerotilaceae</taxon>
        <taxon>Roseateles</taxon>
    </lineage>
</organism>
<dbReference type="Pfam" id="PF08895">
    <property type="entry name" value="DUF1840"/>
    <property type="match status" value="1"/>
</dbReference>
<dbReference type="KEGG" id="pais:PFX98_04305"/>
<keyword evidence="3" id="KW-1185">Reference proteome</keyword>
<name>A0AA95NER0_9BURK</name>
<keyword evidence="1" id="KW-0175">Coiled coil</keyword>
<dbReference type="EMBL" id="CP116346">
    <property type="protein sequence ID" value="WIT12834.1"/>
    <property type="molecule type" value="Genomic_DNA"/>
</dbReference>
<reference evidence="2" key="1">
    <citation type="submission" date="2023-01" db="EMBL/GenBank/DDBJ databases">
        <title>Whole genome sequence of Paucibacter sp. S2-9 isolated from pond sediment.</title>
        <authorList>
            <person name="Jung J.Y."/>
        </authorList>
    </citation>
    <scope>NUCLEOTIDE SEQUENCE</scope>
    <source>
        <strain evidence="2">S2-9</strain>
    </source>
</reference>
<sequence>MIYKFKSKAGADVLMLGPQGERVLRLLGREPARQGLLAQAELGPAMAALEAAVADDEAEFARLQAEAEAAGQEAPRREGVSLRQRVWPLLELMRHSQRAAVDIVWGV</sequence>
<evidence type="ECO:0000313" key="3">
    <source>
        <dbReference type="Proteomes" id="UP001177769"/>
    </source>
</evidence>
<dbReference type="AlphaFoldDB" id="A0AA95NER0"/>
<protein>
    <submittedName>
        <fullName evidence="2">DUF1840 family protein</fullName>
    </submittedName>
</protein>
<dbReference type="Proteomes" id="UP001177769">
    <property type="component" value="Chromosome"/>
</dbReference>
<dbReference type="RefSeq" id="WP_285233935.1">
    <property type="nucleotide sequence ID" value="NZ_CP116346.1"/>
</dbReference>